<dbReference type="SUPFAM" id="SSF53067">
    <property type="entry name" value="Actin-like ATPase domain"/>
    <property type="match status" value="2"/>
</dbReference>
<evidence type="ECO:0000313" key="13">
    <source>
        <dbReference type="Proteomes" id="UP000823900"/>
    </source>
</evidence>
<keyword evidence="7" id="KW-0346">Stress response</keyword>
<dbReference type="Gene3D" id="3.90.640.10">
    <property type="entry name" value="Actin, Chain A, domain 4"/>
    <property type="match status" value="1"/>
</dbReference>
<evidence type="ECO:0000256" key="2">
    <source>
        <dbReference type="ARBA" id="ARBA00007381"/>
    </source>
</evidence>
<dbReference type="Gene3D" id="3.30.420.40">
    <property type="match status" value="2"/>
</dbReference>
<evidence type="ECO:0000256" key="9">
    <source>
        <dbReference type="ARBA" id="ARBA00030019"/>
    </source>
</evidence>
<dbReference type="SUPFAM" id="SSF81901">
    <property type="entry name" value="HCP-like"/>
    <property type="match status" value="2"/>
</dbReference>
<evidence type="ECO:0000256" key="6">
    <source>
        <dbReference type="ARBA" id="ARBA00022840"/>
    </source>
</evidence>
<evidence type="ECO:0000256" key="5">
    <source>
        <dbReference type="ARBA" id="ARBA00022741"/>
    </source>
</evidence>
<evidence type="ECO:0000256" key="4">
    <source>
        <dbReference type="ARBA" id="ARBA00017249"/>
    </source>
</evidence>
<evidence type="ECO:0000256" key="3">
    <source>
        <dbReference type="ARBA" id="ARBA00014415"/>
    </source>
</evidence>
<protein>
    <recommendedName>
        <fullName evidence="3">Chaperone protein DnaK</fullName>
    </recommendedName>
    <alternativeName>
        <fullName evidence="4">Chaperone protein dnaK</fullName>
    </alternativeName>
    <alternativeName>
        <fullName evidence="11">HSP70</fullName>
    </alternativeName>
    <alternativeName>
        <fullName evidence="10">Heat shock 70 kDa protein</fullName>
    </alternativeName>
    <alternativeName>
        <fullName evidence="9">Heat shock protein 70</fullName>
    </alternativeName>
</protein>
<accession>A0A9D2HIR6</accession>
<dbReference type="Pfam" id="PF00012">
    <property type="entry name" value="HSP70"/>
    <property type="match status" value="1"/>
</dbReference>
<dbReference type="FunFam" id="3.30.420.40:FF:000028">
    <property type="entry name" value="heat shock 70 kDa protein-like"/>
    <property type="match status" value="1"/>
</dbReference>
<dbReference type="InterPro" id="IPR011990">
    <property type="entry name" value="TPR-like_helical_dom_sf"/>
</dbReference>
<dbReference type="PROSITE" id="PS01036">
    <property type="entry name" value="HSP70_3"/>
    <property type="match status" value="1"/>
</dbReference>
<reference evidence="12" key="2">
    <citation type="submission" date="2021-04" db="EMBL/GenBank/DDBJ databases">
        <authorList>
            <person name="Gilroy R."/>
        </authorList>
    </citation>
    <scope>NUCLEOTIDE SEQUENCE</scope>
    <source>
        <strain evidence="12">CHK178-16964</strain>
    </source>
</reference>
<sequence>MIAGIDIGTSYSSICVLDGNGKIQPVETATGVSMYGSKYSLPSAVFAEDDGTVLVGQAAMNSRPNKPGQFCMEFKRNLGQDVPIFLGNYSFLPEDLYREIFIHMKNCVKKAYGEDIAQAYVTCPASFGRKKREKVMAAAKAAGLFQVNLVDEPTAAARSYLSQGMLKDGQKILLYDFGGGTFDVSLLSYEKGDFRLLAEPGGIEQCGGIDMDRCIFQDILSHIDKEAMEQLQKNPMNKMRFESQTGEQAVKIKHQLSSTENCREYILMGWESIPYEISAVHFNEMIAPLVGQTIDACRRILKSADLSVKDLSAVFMVGGTSRVPLVREMVQRFAGDVPVYSSVDLELAVAMGAVMGGGSREEEDEGERNEGEQWFQLGNKYYNGDGVEEDDEKAVRCYEKAAELGNAAAQFKLGTYYEVGLVVRQDYEEAVKWYKKAAEQGEAVAQIYLGDCYEDGRGVPQNSEEAVKWYRKAAEQGEAAAQNNLGFCYENGRGVPQNYREAVKWYKKAAEQGEAVAQIYLGDCYENGRGAPQNYKEAVKWYREAAKQGNAIAQKALGECYYYGQGVHQDYKEAVKWYRKAAEQGEAAAQNNLGLCYENGCGVPQNYKEAVKWYRKAAEQGYAIAQNNLGNCYYDGQGVLQDCREAVKWYRRAAERGNTAAQTSLGFCYKNGRGVPRDYEEAARWYEMAGEAEKRALVLKKIRR</sequence>
<dbReference type="AlphaFoldDB" id="A0A9D2HIR6"/>
<evidence type="ECO:0000256" key="1">
    <source>
        <dbReference type="ARBA" id="ARBA00002290"/>
    </source>
</evidence>
<comment type="caution">
    <text evidence="12">The sequence shown here is derived from an EMBL/GenBank/DDBJ whole genome shotgun (WGS) entry which is preliminary data.</text>
</comment>
<organism evidence="12 13">
    <name type="scientific">Candidatus Lachnoclostridium stercoravium</name>
    <dbReference type="NCBI Taxonomy" id="2838633"/>
    <lineage>
        <taxon>Bacteria</taxon>
        <taxon>Bacillati</taxon>
        <taxon>Bacillota</taxon>
        <taxon>Clostridia</taxon>
        <taxon>Lachnospirales</taxon>
        <taxon>Lachnospiraceae</taxon>
    </lineage>
</organism>
<dbReference type="GO" id="GO:0140662">
    <property type="term" value="F:ATP-dependent protein folding chaperone"/>
    <property type="evidence" value="ECO:0007669"/>
    <property type="project" value="InterPro"/>
</dbReference>
<reference evidence="12" key="1">
    <citation type="journal article" date="2021" name="PeerJ">
        <title>Extensive microbial diversity within the chicken gut microbiome revealed by metagenomics and culture.</title>
        <authorList>
            <person name="Gilroy R."/>
            <person name="Ravi A."/>
            <person name="Getino M."/>
            <person name="Pursley I."/>
            <person name="Horton D.L."/>
            <person name="Alikhan N.F."/>
            <person name="Baker D."/>
            <person name="Gharbi K."/>
            <person name="Hall N."/>
            <person name="Watson M."/>
            <person name="Adriaenssens E.M."/>
            <person name="Foster-Nyarko E."/>
            <person name="Jarju S."/>
            <person name="Secka A."/>
            <person name="Antonio M."/>
            <person name="Oren A."/>
            <person name="Chaudhuri R.R."/>
            <person name="La Ragione R."/>
            <person name="Hildebrand F."/>
            <person name="Pallen M.J."/>
        </authorList>
    </citation>
    <scope>NUCLEOTIDE SEQUENCE</scope>
    <source>
        <strain evidence="12">CHK178-16964</strain>
    </source>
</reference>
<dbReference type="PROSITE" id="PS00329">
    <property type="entry name" value="HSP70_2"/>
    <property type="match status" value="1"/>
</dbReference>
<dbReference type="PRINTS" id="PR00301">
    <property type="entry name" value="HEATSHOCK70"/>
</dbReference>
<keyword evidence="6" id="KW-0067">ATP-binding</keyword>
<dbReference type="GO" id="GO:0005524">
    <property type="term" value="F:ATP binding"/>
    <property type="evidence" value="ECO:0007669"/>
    <property type="project" value="UniProtKB-KW"/>
</dbReference>
<evidence type="ECO:0000256" key="11">
    <source>
        <dbReference type="ARBA" id="ARBA00033103"/>
    </source>
</evidence>
<evidence type="ECO:0000313" key="12">
    <source>
        <dbReference type="EMBL" id="HJA71597.1"/>
    </source>
</evidence>
<dbReference type="SMART" id="SM00671">
    <property type="entry name" value="SEL1"/>
    <property type="match status" value="9"/>
</dbReference>
<dbReference type="InterPro" id="IPR052945">
    <property type="entry name" value="Mitotic_Regulator"/>
</dbReference>
<dbReference type="InterPro" id="IPR006597">
    <property type="entry name" value="Sel1-like"/>
</dbReference>
<dbReference type="Proteomes" id="UP000823900">
    <property type="component" value="Unassembled WGS sequence"/>
</dbReference>
<dbReference type="InterPro" id="IPR043129">
    <property type="entry name" value="ATPase_NBD"/>
</dbReference>
<proteinExistence type="inferred from homology"/>
<gene>
    <name evidence="12" type="ORF">IAA07_08500</name>
</gene>
<evidence type="ECO:0000256" key="8">
    <source>
        <dbReference type="ARBA" id="ARBA00023186"/>
    </source>
</evidence>
<dbReference type="InterPro" id="IPR018181">
    <property type="entry name" value="Heat_shock_70_CS"/>
</dbReference>
<dbReference type="EMBL" id="DWZA01000073">
    <property type="protein sequence ID" value="HJA71597.1"/>
    <property type="molecule type" value="Genomic_DNA"/>
</dbReference>
<comment type="function">
    <text evidence="1">Acts as a chaperone.</text>
</comment>
<evidence type="ECO:0000256" key="7">
    <source>
        <dbReference type="ARBA" id="ARBA00023016"/>
    </source>
</evidence>
<keyword evidence="5" id="KW-0547">Nucleotide-binding</keyword>
<dbReference type="Gene3D" id="1.25.40.10">
    <property type="entry name" value="Tetratricopeptide repeat domain"/>
    <property type="match status" value="2"/>
</dbReference>
<dbReference type="InterPro" id="IPR013126">
    <property type="entry name" value="Hsp_70_fam"/>
</dbReference>
<name>A0A9D2HIR6_9FIRM</name>
<evidence type="ECO:0000256" key="10">
    <source>
        <dbReference type="ARBA" id="ARBA00030945"/>
    </source>
</evidence>
<dbReference type="PANTHER" id="PTHR43628">
    <property type="entry name" value="ACTIVATOR OF C KINASE PROTEIN 1-RELATED"/>
    <property type="match status" value="1"/>
</dbReference>
<dbReference type="PANTHER" id="PTHR43628:SF1">
    <property type="entry name" value="CHITIN SYNTHASE REGULATORY FACTOR 2-RELATED"/>
    <property type="match status" value="1"/>
</dbReference>
<keyword evidence="8" id="KW-0143">Chaperone</keyword>
<comment type="similarity">
    <text evidence="2">Belongs to the heat shock protein 70 family.</text>
</comment>
<dbReference type="Pfam" id="PF08238">
    <property type="entry name" value="Sel1"/>
    <property type="match status" value="9"/>
</dbReference>